<sequence length="160" mass="19148">MKLLALDPGYSTGLIYGEWKRNQFKLLEHGFFKEKELFIILERLMVADPPDCVFVEKTRGHPLERKLIRFLEKKKIVLYTVSPYLVHAKLFRGLLSNREREGQEKRLEIAKSYGLDTFFSIHELDAFLLIHFYLTEARERKKDEDDPLWFYEVLRSDNHL</sequence>
<reference evidence="1" key="1">
    <citation type="journal article" date="2023" name="Int. J. Syst. Evol. Microbiol.">
        <title>Collibacillus ludicampi gen. nov., sp. nov., a new soil bacterium of the family Alicyclobacillaceae.</title>
        <authorList>
            <person name="Jojima T."/>
            <person name="Ioku Y."/>
            <person name="Fukuta Y."/>
            <person name="Shirasaka N."/>
            <person name="Matsumura Y."/>
            <person name="Mori M."/>
        </authorList>
    </citation>
    <scope>NUCLEOTIDE SEQUENCE</scope>
    <source>
        <strain evidence="1">TP075</strain>
    </source>
</reference>
<comment type="caution">
    <text evidence="1">The sequence shown here is derived from an EMBL/GenBank/DDBJ whole genome shotgun (WGS) entry which is preliminary data.</text>
</comment>
<dbReference type="AlphaFoldDB" id="A0AAV4LKF0"/>
<dbReference type="Proteomes" id="UP001057291">
    <property type="component" value="Unassembled WGS sequence"/>
</dbReference>
<evidence type="ECO:0000313" key="1">
    <source>
        <dbReference type="EMBL" id="GIM48302.1"/>
    </source>
</evidence>
<evidence type="ECO:0008006" key="3">
    <source>
        <dbReference type="Google" id="ProtNLM"/>
    </source>
</evidence>
<name>A0AAV4LKF0_9BACL</name>
<dbReference type="RefSeq" id="WP_282201190.1">
    <property type="nucleotide sequence ID" value="NZ_BOQE01000001.1"/>
</dbReference>
<evidence type="ECO:0000313" key="2">
    <source>
        <dbReference type="Proteomes" id="UP001057291"/>
    </source>
</evidence>
<accession>A0AAV4LKF0</accession>
<organism evidence="1 2">
    <name type="scientific">Collibacillus ludicampi</name>
    <dbReference type="NCBI Taxonomy" id="2771369"/>
    <lineage>
        <taxon>Bacteria</taxon>
        <taxon>Bacillati</taxon>
        <taxon>Bacillota</taxon>
        <taxon>Bacilli</taxon>
        <taxon>Bacillales</taxon>
        <taxon>Alicyclobacillaceae</taxon>
        <taxon>Collibacillus</taxon>
    </lineage>
</organism>
<proteinExistence type="predicted"/>
<protein>
    <recommendedName>
        <fullName evidence="3">Holliday junction resolvase RuvC</fullName>
    </recommendedName>
</protein>
<dbReference type="EMBL" id="BOQE01000001">
    <property type="protein sequence ID" value="GIM48302.1"/>
    <property type="molecule type" value="Genomic_DNA"/>
</dbReference>
<keyword evidence="2" id="KW-1185">Reference proteome</keyword>
<gene>
    <name evidence="1" type="ORF">DNHGIG_38510</name>
</gene>